<sequence>MQSKMTGHGAGSSKRAGTSRVQPHVQLNPEVQVLANLGEEHMSVSNSSCSTSSSSNFGEADSDGEAEVDSHSEPEAGSTMGAAAGGRHMYSPLDGGSDSDSELELDDAELFCEEALALLAHEIVCCDCDSDVESEEDGEEESESEIESADGDNLSHSTYQLMFSEEDEEEDESVGNGKKDECPFVVESVLLLEEDQESEEKSDPTSGDSLGNAQ</sequence>
<dbReference type="RefSeq" id="XP_017028640.1">
    <property type="nucleotide sequence ID" value="XM_017173151.3"/>
</dbReference>
<evidence type="ECO:0000313" key="2">
    <source>
        <dbReference type="Proteomes" id="UP001652661"/>
    </source>
</evidence>
<dbReference type="Proteomes" id="UP001652661">
    <property type="component" value="Chromosome X"/>
</dbReference>
<evidence type="ECO:0000256" key="1">
    <source>
        <dbReference type="SAM" id="MobiDB-lite"/>
    </source>
</evidence>
<organism evidence="2 3">
    <name type="scientific">Drosophila kikkawai</name>
    <name type="common">Fruit fly</name>
    <dbReference type="NCBI Taxonomy" id="30033"/>
    <lineage>
        <taxon>Eukaryota</taxon>
        <taxon>Metazoa</taxon>
        <taxon>Ecdysozoa</taxon>
        <taxon>Arthropoda</taxon>
        <taxon>Hexapoda</taxon>
        <taxon>Insecta</taxon>
        <taxon>Pterygota</taxon>
        <taxon>Neoptera</taxon>
        <taxon>Endopterygota</taxon>
        <taxon>Diptera</taxon>
        <taxon>Brachycera</taxon>
        <taxon>Muscomorpha</taxon>
        <taxon>Ephydroidea</taxon>
        <taxon>Drosophilidae</taxon>
        <taxon>Drosophila</taxon>
        <taxon>Sophophora</taxon>
    </lineage>
</organism>
<name>A0A6P4IJS5_DROKI</name>
<evidence type="ECO:0000313" key="3">
    <source>
        <dbReference type="RefSeq" id="XP_017028640.1"/>
    </source>
</evidence>
<reference evidence="3" key="1">
    <citation type="submission" date="2025-08" db="UniProtKB">
        <authorList>
            <consortium name="RefSeq"/>
        </authorList>
    </citation>
    <scope>IDENTIFICATION</scope>
    <source>
        <strain evidence="3">14028-0561.14</strain>
        <tissue evidence="3">Whole fly</tissue>
    </source>
</reference>
<protein>
    <submittedName>
        <fullName evidence="3">Clumping factor A</fullName>
    </submittedName>
</protein>
<gene>
    <name evidence="3" type="primary">LOC108078981</name>
</gene>
<feature type="region of interest" description="Disordered" evidence="1">
    <location>
        <begin position="131"/>
        <end position="214"/>
    </location>
</feature>
<keyword evidence="2" id="KW-1185">Reference proteome</keyword>
<feature type="compositionally biased region" description="Acidic residues" evidence="1">
    <location>
        <begin position="164"/>
        <end position="173"/>
    </location>
</feature>
<feature type="region of interest" description="Disordered" evidence="1">
    <location>
        <begin position="1"/>
        <end position="103"/>
    </location>
</feature>
<accession>A0A6P4IJS5</accession>
<feature type="compositionally biased region" description="Polar residues" evidence="1">
    <location>
        <begin position="204"/>
        <end position="214"/>
    </location>
</feature>
<dbReference type="OrthoDB" id="10598098at2759"/>
<feature type="compositionally biased region" description="Low complexity" evidence="1">
    <location>
        <begin position="43"/>
        <end position="55"/>
    </location>
</feature>
<proteinExistence type="predicted"/>
<dbReference type="GeneID" id="108078981"/>
<dbReference type="AlphaFoldDB" id="A0A6P4IJS5"/>
<feature type="compositionally biased region" description="Acidic residues" evidence="1">
    <location>
        <begin position="131"/>
        <end position="150"/>
    </location>
</feature>